<proteinExistence type="predicted"/>
<feature type="compositionally biased region" description="Basic and acidic residues" evidence="1">
    <location>
        <begin position="9"/>
        <end position="31"/>
    </location>
</feature>
<gene>
    <name evidence="2" type="ORF">PFISCL1PPCAC_2206</name>
</gene>
<protein>
    <submittedName>
        <fullName evidence="2">Uncharacterized protein</fullName>
    </submittedName>
</protein>
<comment type="caution">
    <text evidence="2">The sequence shown here is derived from an EMBL/GenBank/DDBJ whole genome shotgun (WGS) entry which is preliminary data.</text>
</comment>
<organism evidence="2 3">
    <name type="scientific">Pristionchus fissidentatus</name>
    <dbReference type="NCBI Taxonomy" id="1538716"/>
    <lineage>
        <taxon>Eukaryota</taxon>
        <taxon>Metazoa</taxon>
        <taxon>Ecdysozoa</taxon>
        <taxon>Nematoda</taxon>
        <taxon>Chromadorea</taxon>
        <taxon>Rhabditida</taxon>
        <taxon>Rhabditina</taxon>
        <taxon>Diplogasteromorpha</taxon>
        <taxon>Diplogasteroidea</taxon>
        <taxon>Neodiplogasteridae</taxon>
        <taxon>Pristionchus</taxon>
    </lineage>
</organism>
<reference evidence="2" key="1">
    <citation type="submission" date="2023-10" db="EMBL/GenBank/DDBJ databases">
        <title>Genome assembly of Pristionchus species.</title>
        <authorList>
            <person name="Yoshida K."/>
            <person name="Sommer R.J."/>
        </authorList>
    </citation>
    <scope>NUCLEOTIDE SEQUENCE</scope>
    <source>
        <strain evidence="2">RS5133</strain>
    </source>
</reference>
<accession>A0AAV5UUU7</accession>
<keyword evidence="3" id="KW-1185">Reference proteome</keyword>
<name>A0AAV5UUU7_9BILA</name>
<feature type="compositionally biased region" description="Basic and acidic residues" evidence="1">
    <location>
        <begin position="106"/>
        <end position="136"/>
    </location>
</feature>
<feature type="compositionally biased region" description="Polar residues" evidence="1">
    <location>
        <begin position="173"/>
        <end position="183"/>
    </location>
</feature>
<evidence type="ECO:0000313" key="3">
    <source>
        <dbReference type="Proteomes" id="UP001432322"/>
    </source>
</evidence>
<evidence type="ECO:0000256" key="1">
    <source>
        <dbReference type="SAM" id="MobiDB-lite"/>
    </source>
</evidence>
<dbReference type="Proteomes" id="UP001432322">
    <property type="component" value="Unassembled WGS sequence"/>
</dbReference>
<feature type="non-terminal residue" evidence="2">
    <location>
        <position position="1"/>
    </location>
</feature>
<dbReference type="EMBL" id="BTSY01000001">
    <property type="protein sequence ID" value="GMT10909.1"/>
    <property type="molecule type" value="Genomic_DNA"/>
</dbReference>
<feature type="region of interest" description="Disordered" evidence="1">
    <location>
        <begin position="103"/>
        <end position="183"/>
    </location>
</feature>
<sequence length="201" mass="22641">SQKAKKKAAKEAKRAEKEEKKKKKREEEEGMKNGLMIDDNKVEEPANGASGESIDEKTDTVEAATHGTVVGEVKDAADGLKKDTVDKMEVDTKKDTVAADDTIVNGKKDMEPDVKKDVVDEREAGGKEVKEPKWEPMDEFDDKEESMKITIVNKEPVEVDTPEKKFHPRIESPQIQQNVTIPLTTKDNRSQLLFQKLHKKK</sequence>
<evidence type="ECO:0000313" key="2">
    <source>
        <dbReference type="EMBL" id="GMT10909.1"/>
    </source>
</evidence>
<feature type="region of interest" description="Disordered" evidence="1">
    <location>
        <begin position="1"/>
        <end position="59"/>
    </location>
</feature>
<feature type="compositionally biased region" description="Basic and acidic residues" evidence="1">
    <location>
        <begin position="155"/>
        <end position="170"/>
    </location>
</feature>
<dbReference type="AlphaFoldDB" id="A0AAV5UUU7"/>